<dbReference type="InterPro" id="IPR002575">
    <property type="entry name" value="Aminoglycoside_PTrfase"/>
</dbReference>
<dbReference type="PhylomeDB" id="S8B5W0"/>
<dbReference type="InterPro" id="IPR011009">
    <property type="entry name" value="Kinase-like_dom_sf"/>
</dbReference>
<sequence length="222" mass="24822">MCPADEGGRDVFALGSVIVKSSHLHARREKGQGAEIDYSYTDANESQAIALAKTVLKDVKVPENYFAGKINGHQVLVQERLPGVGLCVAWPYLSHSQRQSYKEQARKILYHLHTIKPTTEELGARTHVVPDPHILSTNSRISPLEADILFSAGQDDPDMSFMHNDVSQSNCIVNNDTTVGLIDWEMAGFFGWKSAGEVHRRIRTPQREHLSMPICRTNSFRV</sequence>
<dbReference type="OrthoDB" id="8300194at2759"/>
<dbReference type="STRING" id="933388.S8B5W0"/>
<evidence type="ECO:0000313" key="3">
    <source>
        <dbReference type="Proteomes" id="UP000019376"/>
    </source>
</evidence>
<keyword evidence="3" id="KW-1185">Reference proteome</keyword>
<proteinExistence type="predicted"/>
<dbReference type="Pfam" id="PF01636">
    <property type="entry name" value="APH"/>
    <property type="match status" value="1"/>
</dbReference>
<organism evidence="2 3">
    <name type="scientific">Penicillium oxalicum (strain 114-2 / CGMCC 5302)</name>
    <name type="common">Penicillium decumbens</name>
    <dbReference type="NCBI Taxonomy" id="933388"/>
    <lineage>
        <taxon>Eukaryota</taxon>
        <taxon>Fungi</taxon>
        <taxon>Dikarya</taxon>
        <taxon>Ascomycota</taxon>
        <taxon>Pezizomycotina</taxon>
        <taxon>Eurotiomycetes</taxon>
        <taxon>Eurotiomycetidae</taxon>
        <taxon>Eurotiales</taxon>
        <taxon>Aspergillaceae</taxon>
        <taxon>Penicillium</taxon>
    </lineage>
</organism>
<reference evidence="2 3" key="1">
    <citation type="journal article" date="2013" name="PLoS ONE">
        <title>Genomic and secretomic analyses reveal unique features of the lignocellulolytic enzyme system of Penicillium decumbens.</title>
        <authorList>
            <person name="Liu G."/>
            <person name="Zhang L."/>
            <person name="Wei X."/>
            <person name="Zou G."/>
            <person name="Qin Y."/>
            <person name="Ma L."/>
            <person name="Li J."/>
            <person name="Zheng H."/>
            <person name="Wang S."/>
            <person name="Wang C."/>
            <person name="Xun L."/>
            <person name="Zhao G.-P."/>
            <person name="Zhou Z."/>
            <person name="Qu Y."/>
        </authorList>
    </citation>
    <scope>NUCLEOTIDE SEQUENCE [LARGE SCALE GENOMIC DNA]</scope>
    <source>
        <strain evidence="3">114-2 / CGMCC 5302</strain>
    </source>
</reference>
<evidence type="ECO:0000259" key="1">
    <source>
        <dbReference type="Pfam" id="PF01636"/>
    </source>
</evidence>
<dbReference type="AlphaFoldDB" id="S8B5W0"/>
<gene>
    <name evidence="2" type="ORF">PDE_04952</name>
</gene>
<feature type="domain" description="Aminoglycoside phosphotransferase" evidence="1">
    <location>
        <begin position="56"/>
        <end position="188"/>
    </location>
</feature>
<dbReference type="Gene3D" id="3.90.1200.10">
    <property type="match status" value="1"/>
</dbReference>
<dbReference type="Proteomes" id="UP000019376">
    <property type="component" value="Unassembled WGS sequence"/>
</dbReference>
<dbReference type="eggNOG" id="ENOG502SHFW">
    <property type="taxonomic scope" value="Eukaryota"/>
</dbReference>
<dbReference type="HOGENOM" id="CLU_052378_0_0_1"/>
<evidence type="ECO:0000313" key="2">
    <source>
        <dbReference type="EMBL" id="EPS30002.1"/>
    </source>
</evidence>
<dbReference type="EMBL" id="KB644412">
    <property type="protein sequence ID" value="EPS30002.1"/>
    <property type="molecule type" value="Genomic_DNA"/>
</dbReference>
<name>S8B5W0_PENO1</name>
<accession>S8B5W0</accession>
<protein>
    <recommendedName>
        <fullName evidence="1">Aminoglycoside phosphotransferase domain-containing protein</fullName>
    </recommendedName>
</protein>
<dbReference type="SUPFAM" id="SSF56112">
    <property type="entry name" value="Protein kinase-like (PK-like)"/>
    <property type="match status" value="1"/>
</dbReference>